<evidence type="ECO:0000313" key="1">
    <source>
        <dbReference type="EMBL" id="CAD9349535.1"/>
    </source>
</evidence>
<dbReference type="AlphaFoldDB" id="A0A7S1ZUK1"/>
<accession>A0A7S1ZUK1</accession>
<reference evidence="1" key="1">
    <citation type="submission" date="2021-01" db="EMBL/GenBank/DDBJ databases">
        <authorList>
            <person name="Corre E."/>
            <person name="Pelletier E."/>
            <person name="Niang G."/>
            <person name="Scheremetjew M."/>
            <person name="Finn R."/>
            <person name="Kale V."/>
            <person name="Holt S."/>
            <person name="Cochrane G."/>
            <person name="Meng A."/>
            <person name="Brown T."/>
            <person name="Cohen L."/>
        </authorList>
    </citation>
    <scope>NUCLEOTIDE SEQUENCE</scope>
    <source>
        <strain evidence="1">Pop2</strain>
    </source>
</reference>
<gene>
    <name evidence="1" type="ORF">DBRI1063_LOCUS20993</name>
</gene>
<proteinExistence type="predicted"/>
<organism evidence="1">
    <name type="scientific">Ditylum brightwellii</name>
    <dbReference type="NCBI Taxonomy" id="49249"/>
    <lineage>
        <taxon>Eukaryota</taxon>
        <taxon>Sar</taxon>
        <taxon>Stramenopiles</taxon>
        <taxon>Ochrophyta</taxon>
        <taxon>Bacillariophyta</taxon>
        <taxon>Mediophyceae</taxon>
        <taxon>Lithodesmiophycidae</taxon>
        <taxon>Lithodesmiales</taxon>
        <taxon>Lithodesmiaceae</taxon>
        <taxon>Ditylum</taxon>
    </lineage>
</organism>
<protein>
    <submittedName>
        <fullName evidence="1">Uncharacterized protein</fullName>
    </submittedName>
</protein>
<name>A0A7S1ZUK1_9STRA</name>
<dbReference type="EMBL" id="HBGN01032482">
    <property type="protein sequence ID" value="CAD9349535.1"/>
    <property type="molecule type" value="Transcribed_RNA"/>
</dbReference>
<sequence length="483" mass="55766">MMLGEATGKGLDIKGKSATKGKLSGFVPFLQIHEEAHKKKIGTLRSDGRVRIFYKTEHAREMVVQELEPMCQDMMRAVNTAKLVLTKCPDEVSDAIWESSLEKVLWDMKDPSIKRVDLYAPRCYGVDIPERLFWESYVMRQDCSRPPGSDYDTGRPSQPAFQDMNFAAVRNHPYPDAPRAVVWQYGDNDNHMCPTTLIMAYEEKGQVSPVVSDFDAFLVGTRGVRYTEPLPPEQIELIHWCVSQIETILESEQNSTGWTSQWLNVLKTSKEKGFTYKTPRFGYGDPKSYYIFNHAIRRLEETNGAVRHGAECFNYGFPQDIDDKFLVINDTLSGKVPWRYVDVTELQDLLCQKIDEGFTFPLNPKWILCDNGWKRVYDKLLKSPSQNTQASLNCWLPPESGLRERIECISARYHGGFHCDTCPAVQDDNTSNMDLVEHEFNRHLALMRAKKKLRNVMFWSRFCHASQRRLRERECCKSRRLIA</sequence>